<sequence length="100" mass="11024">MRAEDLKLAFTNAPPLLIQDVLLSRAESLSLNENLLHCALSIIITHGGEGFQKFRRNLQESAPSTEYKVDLHQTPLHPLPAFDIDESTIVGGAEVIDAIF</sequence>
<dbReference type="Proteomes" id="UP000807469">
    <property type="component" value="Unassembled WGS sequence"/>
</dbReference>
<dbReference type="EMBL" id="MU155429">
    <property type="protein sequence ID" value="KAF9473607.1"/>
    <property type="molecule type" value="Genomic_DNA"/>
</dbReference>
<evidence type="ECO:0000313" key="2">
    <source>
        <dbReference type="EMBL" id="KAF9473607.1"/>
    </source>
</evidence>
<proteinExistence type="predicted"/>
<evidence type="ECO:0000259" key="1">
    <source>
        <dbReference type="Pfam" id="PF20231"/>
    </source>
</evidence>
<name>A0A9P5YQK8_9AGAR</name>
<protein>
    <recommendedName>
        <fullName evidence="1">DUF6589 domain-containing protein</fullName>
    </recommendedName>
</protein>
<accession>A0A9P5YQK8</accession>
<reference evidence="2" key="1">
    <citation type="submission" date="2020-11" db="EMBL/GenBank/DDBJ databases">
        <authorList>
            <consortium name="DOE Joint Genome Institute"/>
            <person name="Ahrendt S."/>
            <person name="Riley R."/>
            <person name="Andreopoulos W."/>
            <person name="Labutti K."/>
            <person name="Pangilinan J."/>
            <person name="Ruiz-Duenas F.J."/>
            <person name="Barrasa J.M."/>
            <person name="Sanchez-Garcia M."/>
            <person name="Camarero S."/>
            <person name="Miyauchi S."/>
            <person name="Serrano A."/>
            <person name="Linde D."/>
            <person name="Babiker R."/>
            <person name="Drula E."/>
            <person name="Ayuso-Fernandez I."/>
            <person name="Pacheco R."/>
            <person name="Padilla G."/>
            <person name="Ferreira P."/>
            <person name="Barriuso J."/>
            <person name="Kellner H."/>
            <person name="Castanera R."/>
            <person name="Alfaro M."/>
            <person name="Ramirez L."/>
            <person name="Pisabarro A.G."/>
            <person name="Kuo A."/>
            <person name="Tritt A."/>
            <person name="Lipzen A."/>
            <person name="He G."/>
            <person name="Yan M."/>
            <person name="Ng V."/>
            <person name="Cullen D."/>
            <person name="Martin F."/>
            <person name="Rosso M.-N."/>
            <person name="Henrissat B."/>
            <person name="Hibbett D."/>
            <person name="Martinez A.T."/>
            <person name="Grigoriev I.V."/>
        </authorList>
    </citation>
    <scope>NUCLEOTIDE SEQUENCE</scope>
    <source>
        <strain evidence="2">CIRM-BRFM 674</strain>
    </source>
</reference>
<gene>
    <name evidence="2" type="ORF">BDN70DRAFT_816988</name>
</gene>
<dbReference type="AlphaFoldDB" id="A0A9P5YQK8"/>
<comment type="caution">
    <text evidence="2">The sequence shown here is derived from an EMBL/GenBank/DDBJ whole genome shotgun (WGS) entry which is preliminary data.</text>
</comment>
<dbReference type="Pfam" id="PF20231">
    <property type="entry name" value="DUF6589"/>
    <property type="match status" value="1"/>
</dbReference>
<organism evidence="2 3">
    <name type="scientific">Pholiota conissans</name>
    <dbReference type="NCBI Taxonomy" id="109636"/>
    <lineage>
        <taxon>Eukaryota</taxon>
        <taxon>Fungi</taxon>
        <taxon>Dikarya</taxon>
        <taxon>Basidiomycota</taxon>
        <taxon>Agaricomycotina</taxon>
        <taxon>Agaricomycetes</taxon>
        <taxon>Agaricomycetidae</taxon>
        <taxon>Agaricales</taxon>
        <taxon>Agaricineae</taxon>
        <taxon>Strophariaceae</taxon>
        <taxon>Pholiota</taxon>
    </lineage>
</organism>
<keyword evidence="3" id="KW-1185">Reference proteome</keyword>
<dbReference type="OrthoDB" id="2496395at2759"/>
<feature type="domain" description="DUF6589" evidence="1">
    <location>
        <begin position="12"/>
        <end position="100"/>
    </location>
</feature>
<evidence type="ECO:0000313" key="3">
    <source>
        <dbReference type="Proteomes" id="UP000807469"/>
    </source>
</evidence>
<dbReference type="InterPro" id="IPR046496">
    <property type="entry name" value="DUF6589"/>
</dbReference>